<dbReference type="AlphaFoldDB" id="A0A0A7S201"/>
<name>A0A0A7S201_FRIPE</name>
<dbReference type="EMBL" id="CP009056">
    <property type="protein sequence ID" value="AJA44852.1"/>
    <property type="molecule type" value="Genomic_DNA"/>
</dbReference>
<evidence type="ECO:0000313" key="2">
    <source>
        <dbReference type="Proteomes" id="UP000030901"/>
    </source>
</evidence>
<keyword evidence="2" id="KW-1185">Reference proteome</keyword>
<dbReference type="HOGENOM" id="CLU_2568911_0_0_6"/>
<dbReference type="Proteomes" id="UP000030901">
    <property type="component" value="Chromosome"/>
</dbReference>
<dbReference type="KEGG" id="fpp:FPB0191_01026"/>
<reference evidence="1 2" key="1">
    <citation type="journal article" date="2014" name="Appl. Environ. Microbiol.">
        <title>Gut symbionts from distinct hosts exhibit genotoxic activity via divergent colibactin biosynthetic pathways.</title>
        <authorList>
            <person name="Engel P."/>
            <person name="Vizcaino M.I."/>
            <person name="Crawford J.M."/>
        </authorList>
    </citation>
    <scope>NUCLEOTIDE SEQUENCE [LARGE SCALE GENOMIC DNA]</scope>
    <source>
        <strain evidence="1 2">PEB0191</strain>
    </source>
</reference>
<protein>
    <submittedName>
        <fullName evidence="1">Uncharacterized protein</fullName>
    </submittedName>
</protein>
<sequence length="81" mass="9406">MTVDTITTHIPIKIKYNSFIFIKVHKKSYSKVQQKMASDCLMLPPPVPGDRKTAHYLSNVKFCLIQNYKQEITDIEKQLAH</sequence>
<evidence type="ECO:0000313" key="1">
    <source>
        <dbReference type="EMBL" id="AJA44852.1"/>
    </source>
</evidence>
<accession>A0A0A7S201</accession>
<organism evidence="1 2">
    <name type="scientific">Frischella perrara</name>
    <dbReference type="NCBI Taxonomy" id="1267021"/>
    <lineage>
        <taxon>Bacteria</taxon>
        <taxon>Pseudomonadati</taxon>
        <taxon>Pseudomonadota</taxon>
        <taxon>Gammaproteobacteria</taxon>
        <taxon>Orbales</taxon>
        <taxon>Orbaceae</taxon>
        <taxon>Frischella</taxon>
    </lineage>
</organism>
<gene>
    <name evidence="1" type="ORF">FPB0191_01026</name>
</gene>
<proteinExistence type="predicted"/>